<dbReference type="InterPro" id="IPR045083">
    <property type="entry name" value="ATP_synth_F0_asu_bact/mt"/>
</dbReference>
<dbReference type="EMBL" id="JPMX01000118">
    <property type="protein sequence ID" value="KGH44670.1"/>
    <property type="molecule type" value="Genomic_DNA"/>
</dbReference>
<evidence type="ECO:0000256" key="4">
    <source>
        <dbReference type="ARBA" id="ARBA00022547"/>
    </source>
</evidence>
<keyword evidence="4 11" id="KW-0138">CF(0)</keyword>
<dbReference type="PROSITE" id="PS00449">
    <property type="entry name" value="ATPASE_A"/>
    <property type="match status" value="1"/>
</dbReference>
<organism evidence="13 14">
    <name type="scientific">Modestobacter caceresii</name>
    <dbReference type="NCBI Taxonomy" id="1522368"/>
    <lineage>
        <taxon>Bacteria</taxon>
        <taxon>Bacillati</taxon>
        <taxon>Actinomycetota</taxon>
        <taxon>Actinomycetes</taxon>
        <taxon>Geodermatophilales</taxon>
        <taxon>Geodermatophilaceae</taxon>
        <taxon>Modestobacter</taxon>
    </lineage>
</organism>
<evidence type="ECO:0000256" key="8">
    <source>
        <dbReference type="ARBA" id="ARBA00023065"/>
    </source>
</evidence>
<evidence type="ECO:0000256" key="12">
    <source>
        <dbReference type="RuleBase" id="RU000483"/>
    </source>
</evidence>
<dbReference type="Pfam" id="PF00119">
    <property type="entry name" value="ATP-synt_A"/>
    <property type="match status" value="1"/>
</dbReference>
<name>A0A098Y2N3_9ACTN</name>
<keyword evidence="5 11" id="KW-0812">Transmembrane</keyword>
<dbReference type="CDD" id="cd00310">
    <property type="entry name" value="ATP-synt_Fo_a_6"/>
    <property type="match status" value="1"/>
</dbReference>
<dbReference type="STRING" id="1522368.IN07_22060"/>
<dbReference type="InterPro" id="IPR000568">
    <property type="entry name" value="ATP_synth_F0_asu"/>
</dbReference>
<protein>
    <recommendedName>
        <fullName evidence="11 12">ATP synthase subunit a</fullName>
    </recommendedName>
    <alternativeName>
        <fullName evidence="11">ATP synthase F0 sector subunit a</fullName>
    </alternativeName>
    <alternativeName>
        <fullName evidence="11">F-ATPase subunit 6</fullName>
    </alternativeName>
</protein>
<dbReference type="GO" id="GO:0005886">
    <property type="term" value="C:plasma membrane"/>
    <property type="evidence" value="ECO:0007669"/>
    <property type="project" value="UniProtKB-SubCell"/>
</dbReference>
<reference evidence="13 14" key="1">
    <citation type="submission" date="2014-07" db="EMBL/GenBank/DDBJ databases">
        <title>Biosystematic studies on Modestobacter strains isolated from extreme hyper-arid desert soil and from historic building.</title>
        <authorList>
            <person name="Bukarasam K."/>
            <person name="Bull A."/>
            <person name="Girard G."/>
            <person name="van Wezel G."/>
            <person name="Goodfellow M."/>
        </authorList>
    </citation>
    <scope>NUCLEOTIDE SEQUENCE [LARGE SCALE GENOMIC DNA]</scope>
    <source>
        <strain evidence="13 14">KNN45-2b</strain>
    </source>
</reference>
<dbReference type="Proteomes" id="UP000029713">
    <property type="component" value="Unassembled WGS sequence"/>
</dbReference>
<evidence type="ECO:0000256" key="6">
    <source>
        <dbReference type="ARBA" id="ARBA00022781"/>
    </source>
</evidence>
<dbReference type="InterPro" id="IPR035908">
    <property type="entry name" value="F0_ATP_A_sf"/>
</dbReference>
<evidence type="ECO:0000313" key="14">
    <source>
        <dbReference type="Proteomes" id="UP000029713"/>
    </source>
</evidence>
<evidence type="ECO:0000256" key="1">
    <source>
        <dbReference type="ARBA" id="ARBA00004141"/>
    </source>
</evidence>
<feature type="transmembrane region" description="Helical" evidence="11">
    <location>
        <begin position="47"/>
        <end position="69"/>
    </location>
</feature>
<dbReference type="RefSeq" id="WP_036340177.1">
    <property type="nucleotide sequence ID" value="NZ_JPMX01000118.1"/>
</dbReference>
<dbReference type="SUPFAM" id="SSF81336">
    <property type="entry name" value="F1F0 ATP synthase subunit A"/>
    <property type="match status" value="1"/>
</dbReference>
<evidence type="ECO:0000256" key="11">
    <source>
        <dbReference type="HAMAP-Rule" id="MF_01393"/>
    </source>
</evidence>
<dbReference type="AlphaFoldDB" id="A0A098Y2N3"/>
<evidence type="ECO:0000256" key="2">
    <source>
        <dbReference type="ARBA" id="ARBA00006810"/>
    </source>
</evidence>
<comment type="caution">
    <text evidence="13">The sequence shown here is derived from an EMBL/GenBank/DDBJ whole genome shotgun (WGS) entry which is preliminary data.</text>
</comment>
<evidence type="ECO:0000256" key="9">
    <source>
        <dbReference type="ARBA" id="ARBA00023136"/>
    </source>
</evidence>
<evidence type="ECO:0000313" key="13">
    <source>
        <dbReference type="EMBL" id="KGH44670.1"/>
    </source>
</evidence>
<keyword evidence="7 11" id="KW-1133">Transmembrane helix</keyword>
<keyword evidence="6 11" id="KW-0375">Hydrogen ion transport</keyword>
<comment type="subcellular location">
    <subcellularLocation>
        <location evidence="11 12">Cell membrane</location>
        <topology evidence="11 12">Multi-pass membrane protein</topology>
    </subcellularLocation>
    <subcellularLocation>
        <location evidence="1">Membrane</location>
        <topology evidence="1">Multi-pass membrane protein</topology>
    </subcellularLocation>
</comment>
<feature type="transmembrane region" description="Helical" evidence="11">
    <location>
        <begin position="106"/>
        <end position="131"/>
    </location>
</feature>
<dbReference type="PANTHER" id="PTHR11410:SF0">
    <property type="entry name" value="ATP SYNTHASE SUBUNIT A"/>
    <property type="match status" value="1"/>
</dbReference>
<evidence type="ECO:0000256" key="10">
    <source>
        <dbReference type="ARBA" id="ARBA00023310"/>
    </source>
</evidence>
<keyword evidence="9 11" id="KW-0472">Membrane</keyword>
<dbReference type="Gene3D" id="1.20.120.220">
    <property type="entry name" value="ATP synthase, F0 complex, subunit A"/>
    <property type="match status" value="1"/>
</dbReference>
<keyword evidence="10 11" id="KW-0066">ATP synthesis</keyword>
<keyword evidence="11" id="KW-1003">Cell membrane</keyword>
<comment type="function">
    <text evidence="11 12">Key component of the proton channel; it plays a direct role in the translocation of protons across the membrane.</text>
</comment>
<dbReference type="OrthoDB" id="9809130at2"/>
<feature type="transmembrane region" description="Helical" evidence="11">
    <location>
        <begin position="236"/>
        <end position="259"/>
    </location>
</feature>
<keyword evidence="8 11" id="KW-0406">Ion transport</keyword>
<feature type="transmembrane region" description="Helical" evidence="11">
    <location>
        <begin position="202"/>
        <end position="224"/>
    </location>
</feature>
<dbReference type="InterPro" id="IPR023011">
    <property type="entry name" value="ATP_synth_F0_asu_AS"/>
</dbReference>
<feature type="transmembrane region" description="Helical" evidence="11">
    <location>
        <begin position="137"/>
        <end position="156"/>
    </location>
</feature>
<evidence type="ECO:0000256" key="5">
    <source>
        <dbReference type="ARBA" id="ARBA00022692"/>
    </source>
</evidence>
<sequence length="275" mass="30029">MTSSAHALGDVLAVESDPGGGFTPPGIGEFYPEVLTSFSVLGVGFEITRITIIAWVATLAMIAFLVATVRKPEIVPGKMQFIGETGYSFIRDGIARDVVGPKGLPFAPFLASLFFFILANNLMAIIPFAQISPMSKFAFPLVLALICWVVYIVVGIKNQGLWPYFRDIMFLPGVPKPMYLLITPLELLQNFIVRPFTLAIRLFANMFAGHMLLVTFALGATYLLSVGNFSAVFGPISALMAIVMTFFELLVIFLQAYVFTMLMGTYLNGSVEAAH</sequence>
<dbReference type="GO" id="GO:0046933">
    <property type="term" value="F:proton-transporting ATP synthase activity, rotational mechanism"/>
    <property type="evidence" value="ECO:0007669"/>
    <property type="project" value="UniProtKB-UniRule"/>
</dbReference>
<dbReference type="HAMAP" id="MF_01393">
    <property type="entry name" value="ATP_synth_a_bact"/>
    <property type="match status" value="1"/>
</dbReference>
<comment type="similarity">
    <text evidence="2 11 12">Belongs to the ATPase A chain family.</text>
</comment>
<keyword evidence="14" id="KW-1185">Reference proteome</keyword>
<gene>
    <name evidence="11" type="primary">atpB</name>
    <name evidence="13" type="ORF">IN07_22060</name>
</gene>
<evidence type="ECO:0000256" key="7">
    <source>
        <dbReference type="ARBA" id="ARBA00022989"/>
    </source>
</evidence>
<dbReference type="PANTHER" id="PTHR11410">
    <property type="entry name" value="ATP SYNTHASE SUBUNIT A"/>
    <property type="match status" value="1"/>
</dbReference>
<dbReference type="NCBIfam" id="TIGR01131">
    <property type="entry name" value="ATP_synt_6_or_A"/>
    <property type="match status" value="1"/>
</dbReference>
<dbReference type="GO" id="GO:0045259">
    <property type="term" value="C:proton-transporting ATP synthase complex"/>
    <property type="evidence" value="ECO:0007669"/>
    <property type="project" value="UniProtKB-KW"/>
</dbReference>
<evidence type="ECO:0000256" key="3">
    <source>
        <dbReference type="ARBA" id="ARBA00022448"/>
    </source>
</evidence>
<accession>A0A098Y2N3</accession>
<dbReference type="PRINTS" id="PR00123">
    <property type="entry name" value="ATPASEA"/>
</dbReference>
<proteinExistence type="inferred from homology"/>
<keyword evidence="3 11" id="KW-0813">Transport</keyword>